<dbReference type="EMBL" id="CP013070">
    <property type="protein sequence ID" value="APL95102.1"/>
    <property type="molecule type" value="Genomic_DNA"/>
</dbReference>
<evidence type="ECO:0000256" key="2">
    <source>
        <dbReference type="SAM" id="SignalP"/>
    </source>
</evidence>
<name>A0A1L5BQP9_SPHIB</name>
<feature type="binding site" evidence="1">
    <location>
        <position position="181"/>
    </location>
    <ligand>
        <name>Mg(2+)</name>
        <dbReference type="ChEBI" id="CHEBI:18420"/>
    </ligand>
</feature>
<reference evidence="3 4" key="1">
    <citation type="journal article" date="2012" name="J. Bacteriol.">
        <title>Genome sequence of Sphingobium indicum B90A, a hexachlorocyclohexane-degrading bacterium.</title>
        <authorList>
            <person name="Anand S."/>
            <person name="Sangwan N."/>
            <person name="Lata P."/>
            <person name="Kaur J."/>
            <person name="Dua A."/>
            <person name="Singh A.K."/>
            <person name="Verma M."/>
            <person name="Kaur J."/>
            <person name="Khurana J.P."/>
            <person name="Khurana P."/>
            <person name="Mathur S."/>
            <person name="Lal R."/>
        </authorList>
    </citation>
    <scope>NUCLEOTIDE SEQUENCE [LARGE SCALE GENOMIC DNA]</scope>
    <source>
        <strain evidence="4">DSM 16412 / CCM 7286 / MTCC 6364 / B90A</strain>
    </source>
</reference>
<accession>A0A1L5BQP9</accession>
<feature type="binding site" evidence="1">
    <location>
        <position position="180"/>
    </location>
    <ligand>
        <name>substrate</name>
    </ligand>
</feature>
<dbReference type="GO" id="GO:0032259">
    <property type="term" value="P:methylation"/>
    <property type="evidence" value="ECO:0007669"/>
    <property type="project" value="UniProtKB-KW"/>
</dbReference>
<dbReference type="KEGG" id="sinb:SIDU_11625"/>
<protein>
    <submittedName>
        <fullName evidence="3">Dimethylmenaquinone methyltransferase</fullName>
    </submittedName>
</protein>
<sequence>MGFDRRLMSAALALSAMLLSQPALAEDGFFTREQVIRHTPAWTGERFPDGRPKVPDDILERMREVTLEEAWATLRSAGFNHQYEDGWLSIFPGKVLVGRALTSQWLPGRPDIQAVLEKQGIADKRKGAMNAWPVDMLQRGDVYVSDHFGLKQDGPSIGDNVGNAIYARSGNGIVYDGAVRDINGLKELPNFVSFVRSYDPSHHFGAMATGARLNSTMVGINGPIRIGKATAMPGDVVLGRDGGVLFIPPQLAEKVVKLSENTRLRDMFGHMRLREGRYTAGQIDTRWTDAIEADFFAWLQANQNKLPVKPEAVRQIIRDHEAGIPYEG</sequence>
<dbReference type="InterPro" id="IPR005493">
    <property type="entry name" value="RraA/RraA-like"/>
</dbReference>
<keyword evidence="3" id="KW-0808">Transferase</keyword>
<evidence type="ECO:0000313" key="4">
    <source>
        <dbReference type="Proteomes" id="UP000004550"/>
    </source>
</evidence>
<dbReference type="GO" id="GO:0008168">
    <property type="term" value="F:methyltransferase activity"/>
    <property type="evidence" value="ECO:0007669"/>
    <property type="project" value="UniProtKB-KW"/>
</dbReference>
<feature type="binding site" evidence="1">
    <location>
        <begin position="158"/>
        <end position="161"/>
    </location>
    <ligand>
        <name>substrate</name>
    </ligand>
</feature>
<dbReference type="AlphaFoldDB" id="A0A1L5BQP9"/>
<dbReference type="Gene3D" id="3.50.30.40">
    <property type="entry name" value="Ribonuclease E inhibitor RraA/RraA-like"/>
    <property type="match status" value="1"/>
</dbReference>
<evidence type="ECO:0000256" key="1">
    <source>
        <dbReference type="PIRSR" id="PIRSR605493-1"/>
    </source>
</evidence>
<dbReference type="SUPFAM" id="SSF89562">
    <property type="entry name" value="RraA-like"/>
    <property type="match status" value="1"/>
</dbReference>
<dbReference type="InterPro" id="IPR036704">
    <property type="entry name" value="RraA/RraA-like_sf"/>
</dbReference>
<feature type="chain" id="PRO_5009860183" evidence="2">
    <location>
        <begin position="26"/>
        <end position="328"/>
    </location>
</feature>
<dbReference type="RefSeq" id="WP_007686116.1">
    <property type="nucleotide sequence ID" value="NZ_CP013070.1"/>
</dbReference>
<evidence type="ECO:0000313" key="3">
    <source>
        <dbReference type="EMBL" id="APL95102.1"/>
    </source>
</evidence>
<dbReference type="Proteomes" id="UP000004550">
    <property type="component" value="Chromosome"/>
</dbReference>
<keyword evidence="1" id="KW-0460">Magnesium</keyword>
<gene>
    <name evidence="3" type="ORF">SIDU_11625</name>
</gene>
<proteinExistence type="predicted"/>
<feature type="signal peptide" evidence="2">
    <location>
        <begin position="1"/>
        <end position="25"/>
    </location>
</feature>
<keyword evidence="3" id="KW-0489">Methyltransferase</keyword>
<dbReference type="GO" id="GO:0046872">
    <property type="term" value="F:metal ion binding"/>
    <property type="evidence" value="ECO:0007669"/>
    <property type="project" value="UniProtKB-KW"/>
</dbReference>
<organism evidence="3 4">
    <name type="scientific">Sphingobium indicum (strain DSM 16412 / CCM 7286 / MTCC 6364 / B90A)</name>
    <dbReference type="NCBI Taxonomy" id="861109"/>
    <lineage>
        <taxon>Bacteria</taxon>
        <taxon>Pseudomonadati</taxon>
        <taxon>Pseudomonadota</taxon>
        <taxon>Alphaproteobacteria</taxon>
        <taxon>Sphingomonadales</taxon>
        <taxon>Sphingomonadaceae</taxon>
        <taxon>Sphingobium</taxon>
    </lineage>
</organism>
<keyword evidence="2" id="KW-0732">Signal</keyword>
<comment type="cofactor">
    <cofactor evidence="1">
        <name>Mg(2+)</name>
        <dbReference type="ChEBI" id="CHEBI:18420"/>
    </cofactor>
</comment>
<keyword evidence="1" id="KW-0479">Metal-binding</keyword>
<dbReference type="Pfam" id="PF03737">
    <property type="entry name" value="RraA-like"/>
    <property type="match status" value="1"/>
</dbReference>